<evidence type="ECO:0000313" key="2">
    <source>
        <dbReference type="EMBL" id="MCI14544.1"/>
    </source>
</evidence>
<sequence length="150" mass="16168">MVSFAERMLKLAADDKVTKKVKKNKGRTALVLDQSKSAPGSSSSPGGHVCSSQAGAQVSPSVVKEPPPKRQREDDLADLTAPEKPFLLPRCFSARGFLEKHPPMVADVERSAILTMEPAVRLNLLMNDTAAVMRMLETALVLSDEKGVTP</sequence>
<evidence type="ECO:0000313" key="3">
    <source>
        <dbReference type="Proteomes" id="UP000265520"/>
    </source>
</evidence>
<evidence type="ECO:0000256" key="1">
    <source>
        <dbReference type="SAM" id="MobiDB-lite"/>
    </source>
</evidence>
<dbReference type="EMBL" id="LXQA010092822">
    <property type="protein sequence ID" value="MCI14544.1"/>
    <property type="molecule type" value="Genomic_DNA"/>
</dbReference>
<feature type="compositionally biased region" description="Low complexity" evidence="1">
    <location>
        <begin position="35"/>
        <end position="64"/>
    </location>
</feature>
<dbReference type="Proteomes" id="UP000265520">
    <property type="component" value="Unassembled WGS sequence"/>
</dbReference>
<feature type="region of interest" description="Disordered" evidence="1">
    <location>
        <begin position="19"/>
        <end position="80"/>
    </location>
</feature>
<name>A0A392PRT4_9FABA</name>
<reference evidence="2 3" key="1">
    <citation type="journal article" date="2018" name="Front. Plant Sci.">
        <title>Red Clover (Trifolium pratense) and Zigzag Clover (T. medium) - A Picture of Genomic Similarities and Differences.</title>
        <authorList>
            <person name="Dluhosova J."/>
            <person name="Istvanek J."/>
            <person name="Nedelnik J."/>
            <person name="Repkova J."/>
        </authorList>
    </citation>
    <scope>NUCLEOTIDE SEQUENCE [LARGE SCALE GENOMIC DNA]</scope>
    <source>
        <strain evidence="3">cv. 10/8</strain>
        <tissue evidence="2">Leaf</tissue>
    </source>
</reference>
<organism evidence="2 3">
    <name type="scientific">Trifolium medium</name>
    <dbReference type="NCBI Taxonomy" id="97028"/>
    <lineage>
        <taxon>Eukaryota</taxon>
        <taxon>Viridiplantae</taxon>
        <taxon>Streptophyta</taxon>
        <taxon>Embryophyta</taxon>
        <taxon>Tracheophyta</taxon>
        <taxon>Spermatophyta</taxon>
        <taxon>Magnoliopsida</taxon>
        <taxon>eudicotyledons</taxon>
        <taxon>Gunneridae</taxon>
        <taxon>Pentapetalae</taxon>
        <taxon>rosids</taxon>
        <taxon>fabids</taxon>
        <taxon>Fabales</taxon>
        <taxon>Fabaceae</taxon>
        <taxon>Papilionoideae</taxon>
        <taxon>50 kb inversion clade</taxon>
        <taxon>NPAAA clade</taxon>
        <taxon>Hologalegina</taxon>
        <taxon>IRL clade</taxon>
        <taxon>Trifolieae</taxon>
        <taxon>Trifolium</taxon>
    </lineage>
</organism>
<protein>
    <submittedName>
        <fullName evidence="2">Uncharacterized protein</fullName>
    </submittedName>
</protein>
<keyword evidence="3" id="KW-1185">Reference proteome</keyword>
<proteinExistence type="predicted"/>
<accession>A0A392PRT4</accession>
<comment type="caution">
    <text evidence="2">The sequence shown here is derived from an EMBL/GenBank/DDBJ whole genome shotgun (WGS) entry which is preliminary data.</text>
</comment>
<dbReference type="AlphaFoldDB" id="A0A392PRT4"/>